<protein>
    <recommendedName>
        <fullName evidence="10">Odorant receptor</fullName>
    </recommendedName>
</protein>
<evidence type="ECO:0000256" key="2">
    <source>
        <dbReference type="ARBA" id="ARBA00022475"/>
    </source>
</evidence>
<dbReference type="Pfam" id="PF02949">
    <property type="entry name" value="7tm_6"/>
    <property type="match status" value="1"/>
</dbReference>
<dbReference type="GO" id="GO:0007165">
    <property type="term" value="P:signal transduction"/>
    <property type="evidence" value="ECO:0007669"/>
    <property type="project" value="UniProtKB-KW"/>
</dbReference>
<dbReference type="AlphaFoldDB" id="M3VHE6"/>
<keyword evidence="5 10" id="KW-0552">Olfaction</keyword>
<dbReference type="GO" id="GO:0005886">
    <property type="term" value="C:plasma membrane"/>
    <property type="evidence" value="ECO:0007669"/>
    <property type="project" value="UniProtKB-SubCell"/>
</dbReference>
<keyword evidence="6 10" id="KW-1133">Transmembrane helix</keyword>
<feature type="transmembrane region" description="Helical" evidence="10">
    <location>
        <begin position="312"/>
        <end position="330"/>
    </location>
</feature>
<evidence type="ECO:0000256" key="7">
    <source>
        <dbReference type="ARBA" id="ARBA00023136"/>
    </source>
</evidence>
<evidence type="ECO:0000313" key="11">
    <source>
        <dbReference type="EMBL" id="JAA74455.1"/>
    </source>
</evidence>
<comment type="subcellular location">
    <subcellularLocation>
        <location evidence="1 10">Cell membrane</location>
        <topology evidence="1 10">Multi-pass membrane protein</topology>
    </subcellularLocation>
</comment>
<feature type="transmembrane region" description="Helical" evidence="10">
    <location>
        <begin position="284"/>
        <end position="306"/>
    </location>
</feature>
<evidence type="ECO:0000256" key="1">
    <source>
        <dbReference type="ARBA" id="ARBA00004651"/>
    </source>
</evidence>
<keyword evidence="8 10" id="KW-0675">Receptor</keyword>
<reference evidence="11" key="1">
    <citation type="journal article" date="2013" name="BMC Genomics">
        <title>Antennal transcriptome analysis of the chemosensory gene families in the tree killing bark beetles, Ips typographus and Dendroctonus ponderosae (Coleoptera: Curculionidae: Scolytinae).</title>
        <authorList>
            <person name="Andersson M.N."/>
            <person name="Grosse-Wilde E."/>
            <person name="Keeling C.I."/>
            <person name="Bengtsson J.M."/>
            <person name="Yuen M.M."/>
            <person name="Li M."/>
            <person name="Hillbur Y."/>
            <person name="Bohlmann J."/>
            <person name="Hansson B.S."/>
            <person name="Schlyter F."/>
        </authorList>
    </citation>
    <scope>NUCLEOTIDE SEQUENCE</scope>
</reference>
<evidence type="ECO:0000256" key="5">
    <source>
        <dbReference type="ARBA" id="ARBA00022725"/>
    </source>
</evidence>
<evidence type="ECO:0000256" key="4">
    <source>
        <dbReference type="ARBA" id="ARBA00022692"/>
    </source>
</evidence>
<evidence type="ECO:0000256" key="9">
    <source>
        <dbReference type="ARBA" id="ARBA00023224"/>
    </source>
</evidence>
<dbReference type="EMBL" id="GACR01000005">
    <property type="protein sequence ID" value="JAA74455.1"/>
    <property type="molecule type" value="mRNA"/>
</dbReference>
<evidence type="ECO:0000256" key="10">
    <source>
        <dbReference type="RuleBase" id="RU351113"/>
    </source>
</evidence>
<evidence type="ECO:0000256" key="8">
    <source>
        <dbReference type="ARBA" id="ARBA00023170"/>
    </source>
</evidence>
<dbReference type="GO" id="GO:0004984">
    <property type="term" value="F:olfactory receptor activity"/>
    <property type="evidence" value="ECO:0007669"/>
    <property type="project" value="InterPro"/>
</dbReference>
<organism evidence="11">
    <name type="scientific">Ips typographus</name>
    <name type="common">European spruce bark beetle</name>
    <dbReference type="NCBI Taxonomy" id="55986"/>
    <lineage>
        <taxon>Eukaryota</taxon>
        <taxon>Metazoa</taxon>
        <taxon>Ecdysozoa</taxon>
        <taxon>Arthropoda</taxon>
        <taxon>Hexapoda</taxon>
        <taxon>Insecta</taxon>
        <taxon>Pterygota</taxon>
        <taxon>Neoptera</taxon>
        <taxon>Endopterygota</taxon>
        <taxon>Coleoptera</taxon>
        <taxon>Polyphaga</taxon>
        <taxon>Cucujiformia</taxon>
        <taxon>Curculionidae</taxon>
        <taxon>Scolytinae</taxon>
        <taxon>Ips</taxon>
    </lineage>
</organism>
<proteinExistence type="evidence at transcript level"/>
<feature type="transmembrane region" description="Helical" evidence="10">
    <location>
        <begin position="135"/>
        <end position="155"/>
    </location>
</feature>
<keyword evidence="9 10" id="KW-0807">Transducer</keyword>
<feature type="transmembrane region" description="Helical" evidence="10">
    <location>
        <begin position="188"/>
        <end position="221"/>
    </location>
</feature>
<dbReference type="PANTHER" id="PTHR21137:SF35">
    <property type="entry name" value="ODORANT RECEPTOR 19A-RELATED"/>
    <property type="match status" value="1"/>
</dbReference>
<feature type="transmembrane region" description="Helical" evidence="10">
    <location>
        <begin position="42"/>
        <end position="63"/>
    </location>
</feature>
<accession>M3VHE6</accession>
<evidence type="ECO:0000256" key="6">
    <source>
        <dbReference type="ARBA" id="ARBA00022989"/>
    </source>
</evidence>
<evidence type="ECO:0000256" key="3">
    <source>
        <dbReference type="ARBA" id="ARBA00022606"/>
    </source>
</evidence>
<feature type="transmembrane region" description="Helical" evidence="10">
    <location>
        <begin position="12"/>
        <end position="30"/>
    </location>
</feature>
<sequence length="403" mass="47113">MYNIPENERKNYFLKFSRVTMLMLGIWPVRRGGDLLEKLYESYFLTTFLYYIAFNLSGLALAIRTWSNNYLTTASSMGIVIEYMSNAYKVWLFKTSVFKSLIKEIQDREREIFEGPDEAFKEIYIRNAESNKKVVLFYTIMGTSGISLYFITPLVSNVLMPLGYNNVTGVYEHYFIVFNWFPFDPNRYYWAAYLIQFTGCLIGYSYIVHCGAFYISILNFIRTQLKILRHVIVNMSEYSLLYKNTYKLTEEQSQFVLLRAVVLEHQRIISFVTKTNHTIQLFTLINFVISSFQLALLVYQIFQVAILQQVTVLSYFITLSTQLFLTYYAAHMILFESSNIASSIFEGNWDTYPPQTLKLLQMICMRAQKPLAMTIGPMAAVKVTALFQIFKALYSYICLIIKF</sequence>
<comment type="similarity">
    <text evidence="10">Belongs to the insect chemoreceptor superfamily. Heteromeric odorant receptor channel (TC 1.A.69) family.</text>
</comment>
<dbReference type="PANTHER" id="PTHR21137">
    <property type="entry name" value="ODORANT RECEPTOR"/>
    <property type="match status" value="1"/>
</dbReference>
<keyword evidence="4 10" id="KW-0812">Transmembrane</keyword>
<dbReference type="GO" id="GO:0005549">
    <property type="term" value="F:odorant binding"/>
    <property type="evidence" value="ECO:0007669"/>
    <property type="project" value="InterPro"/>
</dbReference>
<comment type="caution">
    <text evidence="10">Lacks conserved residue(s) required for the propagation of feature annotation.</text>
</comment>
<name>M3VHE6_IPSTY</name>
<gene>
    <name evidence="11" type="primary">ItypOR16</name>
</gene>
<keyword evidence="3 10" id="KW-0716">Sensory transduction</keyword>
<keyword evidence="7 10" id="KW-0472">Membrane</keyword>
<dbReference type="InterPro" id="IPR004117">
    <property type="entry name" value="7tm6_olfct_rcpt"/>
</dbReference>
<keyword evidence="2" id="KW-1003">Cell membrane</keyword>